<dbReference type="PANTHER" id="PTHR42842:SF3">
    <property type="entry name" value="FAD_NAD(P)-BINDING OXIDOREDUCTASE FAMILY PROTEIN"/>
    <property type="match status" value="1"/>
</dbReference>
<dbReference type="EMBL" id="CP021422">
    <property type="protein sequence ID" value="ASB39589.1"/>
    <property type="molecule type" value="Genomic_DNA"/>
</dbReference>
<dbReference type="InterPro" id="IPR028348">
    <property type="entry name" value="FAD-binding_protein"/>
</dbReference>
<dbReference type="SUPFAM" id="SSF51905">
    <property type="entry name" value="FAD/NAD(P)-binding domain"/>
    <property type="match status" value="1"/>
</dbReference>
<dbReference type="InterPro" id="IPR049516">
    <property type="entry name" value="FAD-depend_C"/>
</dbReference>
<dbReference type="RefSeq" id="WP_066536190.1">
    <property type="nucleotide sequence ID" value="NZ_CP021422.1"/>
</dbReference>
<dbReference type="AlphaFoldDB" id="A0A1Z2XMB6"/>
<reference evidence="4" key="2">
    <citation type="submission" date="2017-05" db="EMBL/GenBank/DDBJ databases">
        <title>Improved OligoMM genomes.</title>
        <authorList>
            <person name="Garzetti D."/>
        </authorList>
    </citation>
    <scope>NUCLEOTIDE SEQUENCE [LARGE SCALE GENOMIC DNA]</scope>
    <source>
        <strain evidence="4">KB18</strain>
    </source>
</reference>
<proteinExistence type="predicted"/>
<reference evidence="3 5" key="3">
    <citation type="submission" date="2020-11" db="EMBL/GenBank/DDBJ databases">
        <title>Closed and high quality bacterial genomes of the OMM12 community.</title>
        <authorList>
            <person name="Marbouty M."/>
            <person name="Lamy-Besnier Q."/>
            <person name="Debarbieux L."/>
            <person name="Koszul R."/>
        </authorList>
    </citation>
    <scope>NUCLEOTIDE SEQUENCE [LARGE SCALE GENOMIC DNA]</scope>
    <source>
        <strain evidence="3 5">KB18</strain>
    </source>
</reference>
<dbReference type="PANTHER" id="PTHR42842">
    <property type="entry name" value="FAD/NAD(P)-BINDING OXIDOREDUCTASE"/>
    <property type="match status" value="1"/>
</dbReference>
<dbReference type="KEGG" id="amur:ADH66_02295"/>
<evidence type="ECO:0000313" key="3">
    <source>
        <dbReference type="EMBL" id="QQR28881.1"/>
    </source>
</evidence>
<keyword evidence="4" id="KW-1185">Reference proteome</keyword>
<accession>A0A1Z2XMB6</accession>
<name>A0A1Z2XMB6_9FIRM</name>
<evidence type="ECO:0000313" key="4">
    <source>
        <dbReference type="Proteomes" id="UP000196710"/>
    </source>
</evidence>
<dbReference type="Gene3D" id="3.50.50.60">
    <property type="entry name" value="FAD/NAD(P)-binding domain"/>
    <property type="match status" value="2"/>
</dbReference>
<gene>
    <name evidence="2" type="ORF">ADH66_02295</name>
    <name evidence="3" type="ORF">I5Q82_12335</name>
</gene>
<organism evidence="3 5">
    <name type="scientific">Acutalibacter muris</name>
    <dbReference type="NCBI Taxonomy" id="1796620"/>
    <lineage>
        <taxon>Bacteria</taxon>
        <taxon>Bacillati</taxon>
        <taxon>Bacillota</taxon>
        <taxon>Clostridia</taxon>
        <taxon>Eubacteriales</taxon>
        <taxon>Acutalibacteraceae</taxon>
        <taxon>Acutalibacter</taxon>
    </lineage>
</organism>
<dbReference type="Pfam" id="PF21688">
    <property type="entry name" value="FAD-depend_C"/>
    <property type="match status" value="1"/>
</dbReference>
<feature type="domain" description="FAD-dependent protein C-terminal" evidence="1">
    <location>
        <begin position="283"/>
        <end position="478"/>
    </location>
</feature>
<sequence length="527" mass="56190">MLQISNLRLGLDFTGQDLKRAAAKKLRLPERALISVELAKKSVDARKKDQVHFVCAARARVDTDEGRLISRLKDSSVRIVEPYVLELPNAPAPELPPVVVGFGPAGMFAGLILARCGQRPIIIERGQPVEERQRAVELFWRQGRLDPESNVQFGEGGAGAFSDGKLTTGTGDGRIRYVLEELAAAGAPEEILTDAKPHIGTDRLPGVVKNIREKILELGGQVLFDTKLTDILTNSGHVSGIKVQTPDGERTIPCKKLILAVGHSARDVFALLHGKGLPMEQKPFSVGVRIEHPAALVDRAQYGIFAGHPALGAADYKLSCHLKNGRGVYTFCMCPGGTVTGAASEPGGIVTNGMSPWKRDGKNSNAALLVGVGPEDFGSEGPLAGVEYQRRIERLAYEYTGGYLAPAQRVADFMERRDSAGFDAVLPSYQPGVVPGDISRCLPGYVSDSLREAIPILGRQLKGFDSGDAVLTAPETRSSSPVRVLRGEDMQSPGLIGLYPCGEGAGYAGGIVSAAVDGIRCAQEAAK</sequence>
<dbReference type="Gene3D" id="3.30.70.2700">
    <property type="match status" value="1"/>
</dbReference>
<evidence type="ECO:0000313" key="5">
    <source>
        <dbReference type="Proteomes" id="UP000596035"/>
    </source>
</evidence>
<dbReference type="InterPro" id="IPR036188">
    <property type="entry name" value="FAD/NAD-bd_sf"/>
</dbReference>
<protein>
    <recommendedName>
        <fullName evidence="1">FAD-dependent protein C-terminal domain-containing protein</fullName>
    </recommendedName>
</protein>
<dbReference type="Proteomes" id="UP000196710">
    <property type="component" value="Chromosome"/>
</dbReference>
<dbReference type="Proteomes" id="UP000596035">
    <property type="component" value="Chromosome"/>
</dbReference>
<reference evidence="2" key="1">
    <citation type="journal article" date="2017" name="Genome Announc.">
        <title>High-Quality Whole-Genome Sequences of the Oligo-Mouse-Microbiota Bacterial Community.</title>
        <authorList>
            <person name="Garzetti D."/>
            <person name="Brugiroux S."/>
            <person name="Bunk B."/>
            <person name="Pukall R."/>
            <person name="McCoy K.D."/>
            <person name="Macpherson A.J."/>
            <person name="Stecher B."/>
        </authorList>
    </citation>
    <scope>NUCLEOTIDE SEQUENCE</scope>
    <source>
        <strain evidence="2">KB18</strain>
    </source>
</reference>
<evidence type="ECO:0000313" key="2">
    <source>
        <dbReference type="EMBL" id="ASB39589.1"/>
    </source>
</evidence>
<evidence type="ECO:0000259" key="1">
    <source>
        <dbReference type="Pfam" id="PF21688"/>
    </source>
</evidence>
<dbReference type="PIRSF" id="PIRSF038984">
    <property type="entry name" value="FAD_binding_protein"/>
    <property type="match status" value="1"/>
</dbReference>
<dbReference type="EMBL" id="CP065321">
    <property type="protein sequence ID" value="QQR28881.1"/>
    <property type="molecule type" value="Genomic_DNA"/>
</dbReference>